<evidence type="ECO:0000256" key="3">
    <source>
        <dbReference type="ARBA" id="ARBA00011233"/>
    </source>
</evidence>
<keyword evidence="7" id="KW-1185">Reference proteome</keyword>
<gene>
    <name evidence="6" type="ORF">ATJ97_0252</name>
</gene>
<dbReference type="CDD" id="cd00452">
    <property type="entry name" value="KDPG_aldolase"/>
    <property type="match status" value="1"/>
</dbReference>
<dbReference type="EMBL" id="PDJI01000003">
    <property type="protein sequence ID" value="PFG44973.1"/>
    <property type="molecule type" value="Genomic_DNA"/>
</dbReference>
<proteinExistence type="inferred from homology"/>
<sequence length="213" mass="21500">MIQPPPPALTGPGILAVLRAEHIDDCRPAIATLADAGVAAIELTMTTPGVLDRLETIVDEVPPGVTIGLGTVVDAATVAAAGAAGGRFIVTPAVAPDVIAAAAEHDLEVYPGGLTPTELIDSWRRGVSAVKLFPAATVSPDYIRHLHGPYPDLAVIPSGGVDISAVGGWIRAGAIAVSLGGPLLGDSLKGGSQAALRDRALRVVDAVAVARNR</sequence>
<dbReference type="Proteomes" id="UP000222106">
    <property type="component" value="Unassembled WGS sequence"/>
</dbReference>
<dbReference type="AlphaFoldDB" id="A0A2A9F1U7"/>
<dbReference type="PANTHER" id="PTHR30246:SF1">
    <property type="entry name" value="2-DEHYDRO-3-DEOXY-6-PHOSPHOGALACTONATE ALDOLASE-RELATED"/>
    <property type="match status" value="1"/>
</dbReference>
<organism evidence="6 7">
    <name type="scientific">Georgenia soli</name>
    <dbReference type="NCBI Taxonomy" id="638953"/>
    <lineage>
        <taxon>Bacteria</taxon>
        <taxon>Bacillati</taxon>
        <taxon>Actinomycetota</taxon>
        <taxon>Actinomycetes</taxon>
        <taxon>Micrococcales</taxon>
        <taxon>Bogoriellaceae</taxon>
        <taxon>Georgenia</taxon>
    </lineage>
</organism>
<comment type="subunit">
    <text evidence="3">Homotrimer.</text>
</comment>
<keyword evidence="5" id="KW-0119">Carbohydrate metabolism</keyword>
<dbReference type="Gene3D" id="3.20.20.70">
    <property type="entry name" value="Aldolase class I"/>
    <property type="match status" value="1"/>
</dbReference>
<name>A0A2A9F1U7_9MICO</name>
<dbReference type="PANTHER" id="PTHR30246">
    <property type="entry name" value="2-KETO-3-DEOXY-6-PHOSPHOGLUCONATE ALDOLASE"/>
    <property type="match status" value="1"/>
</dbReference>
<dbReference type="SUPFAM" id="SSF51569">
    <property type="entry name" value="Aldolase"/>
    <property type="match status" value="1"/>
</dbReference>
<evidence type="ECO:0000256" key="2">
    <source>
        <dbReference type="ARBA" id="ARBA00006906"/>
    </source>
</evidence>
<evidence type="ECO:0000256" key="1">
    <source>
        <dbReference type="ARBA" id="ARBA00004761"/>
    </source>
</evidence>
<comment type="pathway">
    <text evidence="1">Carbohydrate acid metabolism.</text>
</comment>
<accession>A0A2A9F1U7</accession>
<dbReference type="RefSeq" id="WP_098482181.1">
    <property type="nucleotide sequence ID" value="NZ_PDJI01000003.1"/>
</dbReference>
<comment type="similarity">
    <text evidence="2">Belongs to the KHG/KDPG aldolase family.</text>
</comment>
<protein>
    <submittedName>
        <fullName evidence="6">2-dehydro-3-deoxyphosphogluconate aldolase/(4S)-4-hydroxy-2-oxoglutarate aldolase</fullName>
    </submittedName>
</protein>
<dbReference type="GO" id="GO:0016829">
    <property type="term" value="F:lyase activity"/>
    <property type="evidence" value="ECO:0007669"/>
    <property type="project" value="UniProtKB-KW"/>
</dbReference>
<evidence type="ECO:0000313" key="6">
    <source>
        <dbReference type="EMBL" id="PFG44973.1"/>
    </source>
</evidence>
<dbReference type="OrthoDB" id="9805177at2"/>
<dbReference type="InterPro" id="IPR013785">
    <property type="entry name" value="Aldolase_TIM"/>
</dbReference>
<keyword evidence="4" id="KW-0456">Lyase</keyword>
<evidence type="ECO:0000313" key="7">
    <source>
        <dbReference type="Proteomes" id="UP000222106"/>
    </source>
</evidence>
<evidence type="ECO:0000256" key="4">
    <source>
        <dbReference type="ARBA" id="ARBA00023239"/>
    </source>
</evidence>
<evidence type="ECO:0000256" key="5">
    <source>
        <dbReference type="ARBA" id="ARBA00023277"/>
    </source>
</evidence>
<dbReference type="InterPro" id="IPR000887">
    <property type="entry name" value="Aldlse_KDPG_KHG"/>
</dbReference>
<dbReference type="Pfam" id="PF01081">
    <property type="entry name" value="Aldolase"/>
    <property type="match status" value="1"/>
</dbReference>
<comment type="caution">
    <text evidence="6">The sequence shown here is derived from an EMBL/GenBank/DDBJ whole genome shotgun (WGS) entry which is preliminary data.</text>
</comment>
<reference evidence="6 7" key="1">
    <citation type="submission" date="2017-10" db="EMBL/GenBank/DDBJ databases">
        <title>Sequencing the genomes of 1000 actinobacteria strains.</title>
        <authorList>
            <person name="Klenk H.-P."/>
        </authorList>
    </citation>
    <scope>NUCLEOTIDE SEQUENCE [LARGE SCALE GENOMIC DNA]</scope>
    <source>
        <strain evidence="6 7">DSM 21838</strain>
    </source>
</reference>